<dbReference type="Proteomes" id="UP000831796">
    <property type="component" value="Chromosome"/>
</dbReference>
<name>A0A8T9QCK9_9BACT</name>
<evidence type="ECO:0000313" key="3">
    <source>
        <dbReference type="Proteomes" id="UP000831796"/>
    </source>
</evidence>
<protein>
    <submittedName>
        <fullName evidence="2">Cyclomaltodextrinase C-terminal domain-containing protein</fullName>
    </submittedName>
</protein>
<proteinExistence type="predicted"/>
<evidence type="ECO:0000259" key="1">
    <source>
        <dbReference type="Pfam" id="PF10438"/>
    </source>
</evidence>
<dbReference type="InterPro" id="IPR013780">
    <property type="entry name" value="Glyco_hydro_b"/>
</dbReference>
<keyword evidence="3" id="KW-1185">Reference proteome</keyword>
<accession>A0A8T9QCK9</accession>
<dbReference type="InterPro" id="IPR019492">
    <property type="entry name" value="Cyclo-malto-dextrinase_C"/>
</dbReference>
<feature type="domain" description="Cyclo-malto-dextrinase C-terminal" evidence="1">
    <location>
        <begin position="1"/>
        <end position="54"/>
    </location>
</feature>
<dbReference type="Gene3D" id="2.60.40.1180">
    <property type="entry name" value="Golgi alpha-mannosidase II"/>
    <property type="match status" value="1"/>
</dbReference>
<dbReference type="AlphaFoldDB" id="A0A8T9QCK9"/>
<dbReference type="EMBL" id="CP095046">
    <property type="protein sequence ID" value="UOQ74945.1"/>
    <property type="molecule type" value="Genomic_DNA"/>
</dbReference>
<dbReference type="Pfam" id="PF10438">
    <property type="entry name" value="Cyc-maltodext_C"/>
    <property type="match status" value="1"/>
</dbReference>
<dbReference type="RefSeq" id="WP_244678281.1">
    <property type="nucleotide sequence ID" value="NZ_CP095046.1"/>
</dbReference>
<gene>
    <name evidence="2" type="ORF">MUN79_05155</name>
</gene>
<organism evidence="2 3">
    <name type="scientific">Hymenobacter cellulosilyticus</name>
    <dbReference type="NCBI Taxonomy" id="2932248"/>
    <lineage>
        <taxon>Bacteria</taxon>
        <taxon>Pseudomonadati</taxon>
        <taxon>Bacteroidota</taxon>
        <taxon>Cytophagia</taxon>
        <taxon>Cytophagales</taxon>
        <taxon>Hymenobacteraceae</taxon>
        <taxon>Hymenobacter</taxon>
    </lineage>
</organism>
<sequence>MVMMNSNKDSKTVDMVRFAERLNGFSSATEVTTGATVADLKSVQIPARTAWVLELKK</sequence>
<dbReference type="KEGG" id="hcu:MUN79_05155"/>
<reference evidence="2" key="1">
    <citation type="submission" date="2022-04" db="EMBL/GenBank/DDBJ databases">
        <title>Hymenobacter sp. isolated from the air.</title>
        <authorList>
            <person name="Won M."/>
            <person name="Lee C.-M."/>
            <person name="Woen H.-Y."/>
            <person name="Kwon S.-W."/>
        </authorList>
    </citation>
    <scope>NUCLEOTIDE SEQUENCE</scope>
    <source>
        <strain evidence="2">5116S-3</strain>
    </source>
</reference>
<evidence type="ECO:0000313" key="2">
    <source>
        <dbReference type="EMBL" id="UOQ74945.1"/>
    </source>
</evidence>